<protein>
    <submittedName>
        <fullName evidence="1">Uncharacterized protein</fullName>
    </submittedName>
</protein>
<evidence type="ECO:0000313" key="1">
    <source>
        <dbReference type="EMBL" id="MCI64575.1"/>
    </source>
</evidence>
<dbReference type="Proteomes" id="UP000265520">
    <property type="component" value="Unassembled WGS sequence"/>
</dbReference>
<reference evidence="1 2" key="1">
    <citation type="journal article" date="2018" name="Front. Plant Sci.">
        <title>Red Clover (Trifolium pratense) and Zigzag Clover (T. medium) - A Picture of Genomic Similarities and Differences.</title>
        <authorList>
            <person name="Dluhosova J."/>
            <person name="Istvanek J."/>
            <person name="Nedelnik J."/>
            <person name="Repkova J."/>
        </authorList>
    </citation>
    <scope>NUCLEOTIDE SEQUENCE [LARGE SCALE GENOMIC DNA]</scope>
    <source>
        <strain evidence="2">cv. 10/8</strain>
        <tissue evidence="1">Leaf</tissue>
    </source>
</reference>
<dbReference type="AlphaFoldDB" id="A0A392TXL6"/>
<feature type="non-terminal residue" evidence="1">
    <location>
        <position position="48"/>
    </location>
</feature>
<accession>A0A392TXL6</accession>
<evidence type="ECO:0000313" key="2">
    <source>
        <dbReference type="Proteomes" id="UP000265520"/>
    </source>
</evidence>
<comment type="caution">
    <text evidence="1">The sequence shown here is derived from an EMBL/GenBank/DDBJ whole genome shotgun (WGS) entry which is preliminary data.</text>
</comment>
<name>A0A392TXL6_9FABA</name>
<dbReference type="EMBL" id="LXQA010658937">
    <property type="protein sequence ID" value="MCI64575.1"/>
    <property type="molecule type" value="Genomic_DNA"/>
</dbReference>
<sequence>MKVTLEELEAGLAGLDVEEEKPCPDLNITDIKKEDLWVRRWGRFRKVA</sequence>
<proteinExistence type="predicted"/>
<organism evidence="1 2">
    <name type="scientific">Trifolium medium</name>
    <dbReference type="NCBI Taxonomy" id="97028"/>
    <lineage>
        <taxon>Eukaryota</taxon>
        <taxon>Viridiplantae</taxon>
        <taxon>Streptophyta</taxon>
        <taxon>Embryophyta</taxon>
        <taxon>Tracheophyta</taxon>
        <taxon>Spermatophyta</taxon>
        <taxon>Magnoliopsida</taxon>
        <taxon>eudicotyledons</taxon>
        <taxon>Gunneridae</taxon>
        <taxon>Pentapetalae</taxon>
        <taxon>rosids</taxon>
        <taxon>fabids</taxon>
        <taxon>Fabales</taxon>
        <taxon>Fabaceae</taxon>
        <taxon>Papilionoideae</taxon>
        <taxon>50 kb inversion clade</taxon>
        <taxon>NPAAA clade</taxon>
        <taxon>Hologalegina</taxon>
        <taxon>IRL clade</taxon>
        <taxon>Trifolieae</taxon>
        <taxon>Trifolium</taxon>
    </lineage>
</organism>
<keyword evidence="2" id="KW-1185">Reference proteome</keyword>